<dbReference type="InterPro" id="IPR047794">
    <property type="entry name" value="C45_proenzyme-like"/>
</dbReference>
<evidence type="ECO:0000313" key="2">
    <source>
        <dbReference type="EMBL" id="SHJ85055.1"/>
    </source>
</evidence>
<accession>A0A1M6MNH0</accession>
<dbReference type="InterPro" id="IPR005079">
    <property type="entry name" value="Peptidase_C45_hydrolase"/>
</dbReference>
<gene>
    <name evidence="2" type="ORF">SAMN05444280_13432</name>
</gene>
<dbReference type="AlphaFoldDB" id="A0A1M6MNH0"/>
<dbReference type="EMBL" id="FQZE01000034">
    <property type="protein sequence ID" value="SHJ85055.1"/>
    <property type="molecule type" value="Genomic_DNA"/>
</dbReference>
<reference evidence="2 3" key="1">
    <citation type="submission" date="2016-11" db="EMBL/GenBank/DDBJ databases">
        <authorList>
            <person name="Jaros S."/>
            <person name="Januszkiewicz K."/>
            <person name="Wedrychowicz H."/>
        </authorList>
    </citation>
    <scope>NUCLEOTIDE SEQUENCE [LARGE SCALE GENOMIC DNA]</scope>
    <source>
        <strain evidence="2 3">DSM 27063</strain>
    </source>
</reference>
<dbReference type="NCBIfam" id="NF040521">
    <property type="entry name" value="C45_proenzyme"/>
    <property type="match status" value="1"/>
</dbReference>
<keyword evidence="2" id="KW-0808">Transferase</keyword>
<dbReference type="Proteomes" id="UP000184050">
    <property type="component" value="Unassembled WGS sequence"/>
</dbReference>
<proteinExistence type="predicted"/>
<organism evidence="2 3">
    <name type="scientific">Tangfeifania diversioriginum</name>
    <dbReference type="NCBI Taxonomy" id="1168035"/>
    <lineage>
        <taxon>Bacteria</taxon>
        <taxon>Pseudomonadati</taxon>
        <taxon>Bacteroidota</taxon>
        <taxon>Bacteroidia</taxon>
        <taxon>Marinilabiliales</taxon>
        <taxon>Prolixibacteraceae</taxon>
        <taxon>Tangfeifania</taxon>
    </lineage>
</organism>
<evidence type="ECO:0000313" key="3">
    <source>
        <dbReference type="Proteomes" id="UP000184050"/>
    </source>
</evidence>
<dbReference type="Pfam" id="PF03417">
    <property type="entry name" value="AAT"/>
    <property type="match status" value="1"/>
</dbReference>
<name>A0A1M6MNH0_9BACT</name>
<dbReference type="GO" id="GO:0016740">
    <property type="term" value="F:transferase activity"/>
    <property type="evidence" value="ECO:0007669"/>
    <property type="project" value="UniProtKB-KW"/>
</dbReference>
<dbReference type="STRING" id="1168035.SAMN05444280_13432"/>
<dbReference type="RefSeq" id="WP_073172694.1">
    <property type="nucleotide sequence ID" value="NZ_FQZE01000034.1"/>
</dbReference>
<dbReference type="PANTHER" id="PTHR35190:SF1">
    <property type="entry name" value="PEPTIDASE C45 HYDROLASE DOMAIN-CONTAINING PROTEIN"/>
    <property type="match status" value="1"/>
</dbReference>
<sequence>MKLKILTLKVLTTFRVSLLFCTLTFILLSGCSTYKAFNTVFNENWDNEFPNKGGTPRLKYYEGIPVIHLYGGPQEMGRQYGSILQKQLNALAYISEKFFPEKTLNSYFEKATKLKEQLPPETVAFITGMAENSGVEYLKLLALNTVPKATCSVLAVWGDATNDGQLLMGRNADYNFKKINKALGLTVVKHPHHGYATVASSFLGLAGTFTGINEKGVCYGNMLVYNGFEDEDKFDGLPVQLAMQYAAEKAGSADEMIKILTEQQHLVPVNVMCADSTEALLAELGQQNFAIRKGSKGVLAASNYFYSPGMFEETVTDKRFSQLMLEARDNYGTFNFGNLKKAMHAARKPRENLQCILFEPAKMQIHVSMNRVPATKGPFIPLDVKKLLSE</sequence>
<keyword evidence="3" id="KW-1185">Reference proteome</keyword>
<dbReference type="InterPro" id="IPR047803">
    <property type="entry name" value="DCD1A/B-like"/>
</dbReference>
<feature type="domain" description="Peptidase C45 hydrolase" evidence="1">
    <location>
        <begin position="163"/>
        <end position="313"/>
    </location>
</feature>
<dbReference type="Gene3D" id="3.60.60.10">
    <property type="entry name" value="Penicillin V Acylase, Chain A"/>
    <property type="match status" value="1"/>
</dbReference>
<dbReference type="PROSITE" id="PS51257">
    <property type="entry name" value="PROKAR_LIPOPROTEIN"/>
    <property type="match status" value="1"/>
</dbReference>
<evidence type="ECO:0000259" key="1">
    <source>
        <dbReference type="Pfam" id="PF03417"/>
    </source>
</evidence>
<dbReference type="OrthoDB" id="5480874at2"/>
<dbReference type="PANTHER" id="PTHR35190">
    <property type="entry name" value="PROTEIN DCD1B"/>
    <property type="match status" value="1"/>
</dbReference>
<protein>
    <submittedName>
        <fullName evidence="2">Acyl-coenzyme A:6-aminopenicillanic acid acyl-transferase</fullName>
    </submittedName>
</protein>